<keyword evidence="3" id="KW-1185">Reference proteome</keyword>
<dbReference type="AlphaFoldDB" id="A0AAN7M222"/>
<dbReference type="EMBL" id="JAXQNO010000005">
    <property type="protein sequence ID" value="KAK4797595.1"/>
    <property type="molecule type" value="Genomic_DNA"/>
</dbReference>
<reference evidence="2 3" key="1">
    <citation type="journal article" date="2023" name="Hortic Res">
        <title>Pangenome of water caltrop reveals structural variations and asymmetric subgenome divergence after allopolyploidization.</title>
        <authorList>
            <person name="Zhang X."/>
            <person name="Chen Y."/>
            <person name="Wang L."/>
            <person name="Yuan Y."/>
            <person name="Fang M."/>
            <person name="Shi L."/>
            <person name="Lu R."/>
            <person name="Comes H.P."/>
            <person name="Ma Y."/>
            <person name="Chen Y."/>
            <person name="Huang G."/>
            <person name="Zhou Y."/>
            <person name="Zheng Z."/>
            <person name="Qiu Y."/>
        </authorList>
    </citation>
    <scope>NUCLEOTIDE SEQUENCE [LARGE SCALE GENOMIC DNA]</scope>
    <source>
        <strain evidence="2">F231</strain>
    </source>
</reference>
<evidence type="ECO:0000256" key="1">
    <source>
        <dbReference type="SAM" id="MobiDB-lite"/>
    </source>
</evidence>
<evidence type="ECO:0000313" key="2">
    <source>
        <dbReference type="EMBL" id="KAK4797595.1"/>
    </source>
</evidence>
<protein>
    <submittedName>
        <fullName evidence="2">Uncharacterized protein</fullName>
    </submittedName>
</protein>
<sequence length="94" mass="10308">MRWGRGQGQGQGQDQGSYRYQSDVHPYAISVSLREAMNERSSGSGFRNDGVGVDISISWITMDSGFSRSQRSKTVSLVFLPNLVPKETLGPILA</sequence>
<gene>
    <name evidence="2" type="ORF">SAY86_029921</name>
</gene>
<comment type="caution">
    <text evidence="2">The sequence shown here is derived from an EMBL/GenBank/DDBJ whole genome shotgun (WGS) entry which is preliminary data.</text>
</comment>
<feature type="region of interest" description="Disordered" evidence="1">
    <location>
        <begin position="1"/>
        <end position="20"/>
    </location>
</feature>
<feature type="compositionally biased region" description="Gly residues" evidence="1">
    <location>
        <begin position="1"/>
        <end position="13"/>
    </location>
</feature>
<dbReference type="Proteomes" id="UP001346149">
    <property type="component" value="Unassembled WGS sequence"/>
</dbReference>
<proteinExistence type="predicted"/>
<name>A0AAN7M222_TRANT</name>
<evidence type="ECO:0000313" key="3">
    <source>
        <dbReference type="Proteomes" id="UP001346149"/>
    </source>
</evidence>
<accession>A0AAN7M222</accession>
<organism evidence="2 3">
    <name type="scientific">Trapa natans</name>
    <name type="common">Water chestnut</name>
    <dbReference type="NCBI Taxonomy" id="22666"/>
    <lineage>
        <taxon>Eukaryota</taxon>
        <taxon>Viridiplantae</taxon>
        <taxon>Streptophyta</taxon>
        <taxon>Embryophyta</taxon>
        <taxon>Tracheophyta</taxon>
        <taxon>Spermatophyta</taxon>
        <taxon>Magnoliopsida</taxon>
        <taxon>eudicotyledons</taxon>
        <taxon>Gunneridae</taxon>
        <taxon>Pentapetalae</taxon>
        <taxon>rosids</taxon>
        <taxon>malvids</taxon>
        <taxon>Myrtales</taxon>
        <taxon>Lythraceae</taxon>
        <taxon>Trapa</taxon>
    </lineage>
</organism>